<dbReference type="Gene3D" id="3.40.50.1820">
    <property type="entry name" value="alpha/beta hydrolase"/>
    <property type="match status" value="1"/>
</dbReference>
<dbReference type="OrthoDB" id="4294477at2"/>
<reference evidence="4 5" key="1">
    <citation type="submission" date="2019-03" db="EMBL/GenBank/DDBJ databases">
        <title>Genomic Encyclopedia of Type Strains, Phase IV (KMG-IV): sequencing the most valuable type-strain genomes for metagenomic binning, comparative biology and taxonomic classification.</title>
        <authorList>
            <person name="Goeker M."/>
        </authorList>
    </citation>
    <scope>NUCLEOTIDE SEQUENCE [LARGE SCALE GENOMIC DNA]</scope>
    <source>
        <strain evidence="4 5">DSM 25488</strain>
    </source>
</reference>
<dbReference type="SUPFAM" id="SSF53474">
    <property type="entry name" value="alpha/beta-Hydrolases"/>
    <property type="match status" value="1"/>
</dbReference>
<sequence>MQNVLKLIPVACCMLLLSCGNRTAHKALQNTPPEVLKKIYYDGVEDDLLTAGLGLAGLRSTAPEIPQQPSAASLRQASYYHQFKALNDLSTTGGFGTLYGFDENQNPIAGHEYWGQRSVAEGVFHTVVFQLPDTFNADQACLVVAPSSGSRNVLGAVGTSGSWALTQGCAVVYTDKGTGTQVALDNNRTYQIDGLIDENRDTATDKLLENTQLATASKLHVVQKHPYSQLHPEQHWGTFVLDAAQFGLDLLQQEKGLTRNEIKVIAASVSNGGAAVLRAAESDVLGLIDAVVAAEPQINLQHQYDLKNRRGINSITTKPLIELSMNMSLFEPCAALSESLNGSPFKHNTVLIQELQKSRCAALNQLGYLAATDLAAQIDEALKKIEQLKIEQAAMQLSQVNTLANMWAAINHTYSNSYLQTTALDNLCQSAMSAFTTQGVPRVLSAAEITGMFALSNGIAPSNGVELAHSNQHNEVQSRMILATGFGLESQSCFYQLLDDANMQAAIESIKAQPEKNQVPTIVLHGQADGTVAINHASRAYYHRNQSSHDANQSMRYYEIENAQHFDAFLAYPGFNQQFVPMHPYFEQALELMHAHLFSAYALPESQLIKTEPRGVIEGQVPALSQSNIPRIKRQAMDRITVKQQQLEIE</sequence>
<dbReference type="Pfam" id="PF10605">
    <property type="entry name" value="3HBOH"/>
    <property type="match status" value="1"/>
</dbReference>
<keyword evidence="2" id="KW-0175">Coiled coil</keyword>
<dbReference type="InterPro" id="IPR016582">
    <property type="entry name" value="OHBut_olig_hydro_put"/>
</dbReference>
<dbReference type="InterPro" id="IPR029058">
    <property type="entry name" value="AB_hydrolase_fold"/>
</dbReference>
<protein>
    <submittedName>
        <fullName evidence="4">Hydroxybutyrate-dimer hydrolase</fullName>
    </submittedName>
</protein>
<evidence type="ECO:0000313" key="5">
    <source>
        <dbReference type="Proteomes" id="UP000295724"/>
    </source>
</evidence>
<evidence type="ECO:0000256" key="1">
    <source>
        <dbReference type="ARBA" id="ARBA00022801"/>
    </source>
</evidence>
<dbReference type="GO" id="GO:0019605">
    <property type="term" value="P:butyrate metabolic process"/>
    <property type="evidence" value="ECO:0007669"/>
    <property type="project" value="InterPro"/>
</dbReference>
<evidence type="ECO:0000256" key="3">
    <source>
        <dbReference type="SAM" id="SignalP"/>
    </source>
</evidence>
<feature type="coiled-coil region" evidence="2">
    <location>
        <begin position="371"/>
        <end position="398"/>
    </location>
</feature>
<dbReference type="EMBL" id="SNZB01000001">
    <property type="protein sequence ID" value="TDR23369.1"/>
    <property type="molecule type" value="Genomic_DNA"/>
</dbReference>
<dbReference type="PROSITE" id="PS51257">
    <property type="entry name" value="PROKAR_LIPOPROTEIN"/>
    <property type="match status" value="1"/>
</dbReference>
<dbReference type="GO" id="GO:0005615">
    <property type="term" value="C:extracellular space"/>
    <property type="evidence" value="ECO:0007669"/>
    <property type="project" value="InterPro"/>
</dbReference>
<organism evidence="4 5">
    <name type="scientific">Marinicella litoralis</name>
    <dbReference type="NCBI Taxonomy" id="644220"/>
    <lineage>
        <taxon>Bacteria</taxon>
        <taxon>Pseudomonadati</taxon>
        <taxon>Pseudomonadota</taxon>
        <taxon>Gammaproteobacteria</taxon>
        <taxon>Lysobacterales</taxon>
        <taxon>Marinicellaceae</taxon>
        <taxon>Marinicella</taxon>
    </lineage>
</organism>
<evidence type="ECO:0000313" key="4">
    <source>
        <dbReference type="EMBL" id="TDR23369.1"/>
    </source>
</evidence>
<keyword evidence="1 4" id="KW-0378">Hydrolase</keyword>
<keyword evidence="5" id="KW-1185">Reference proteome</keyword>
<keyword evidence="3" id="KW-0732">Signal</keyword>
<dbReference type="GO" id="GO:0047989">
    <property type="term" value="F:hydroxybutyrate-dimer hydrolase activity"/>
    <property type="evidence" value="ECO:0007669"/>
    <property type="project" value="InterPro"/>
</dbReference>
<gene>
    <name evidence="4" type="ORF">C8D91_0230</name>
</gene>
<dbReference type="AlphaFoldDB" id="A0A4R6XXN2"/>
<name>A0A4R6XXN2_9GAMM</name>
<feature type="chain" id="PRO_5020484588" evidence="3">
    <location>
        <begin position="25"/>
        <end position="650"/>
    </location>
</feature>
<dbReference type="Proteomes" id="UP000295724">
    <property type="component" value="Unassembled WGS sequence"/>
</dbReference>
<evidence type="ECO:0000256" key="2">
    <source>
        <dbReference type="SAM" id="Coils"/>
    </source>
</evidence>
<dbReference type="RefSeq" id="WP_099017983.1">
    <property type="nucleotide sequence ID" value="NZ_NIHB01000001.1"/>
</dbReference>
<comment type="caution">
    <text evidence="4">The sequence shown here is derived from an EMBL/GenBank/DDBJ whole genome shotgun (WGS) entry which is preliminary data.</text>
</comment>
<feature type="signal peptide" evidence="3">
    <location>
        <begin position="1"/>
        <end position="24"/>
    </location>
</feature>
<accession>A0A4R6XXN2</accession>
<proteinExistence type="predicted"/>